<dbReference type="PRINTS" id="PR01041">
    <property type="entry name" value="TRNASYNTHMET"/>
</dbReference>
<reference evidence="12 13" key="1">
    <citation type="submission" date="2023-08" db="EMBL/GenBank/DDBJ databases">
        <title>Black Yeasts Isolated from many extreme environments.</title>
        <authorList>
            <person name="Coleine C."/>
            <person name="Stajich J.E."/>
            <person name="Selbmann L."/>
        </authorList>
    </citation>
    <scope>NUCLEOTIDE SEQUENCE [LARGE SCALE GENOMIC DNA]</scope>
    <source>
        <strain evidence="12 13">CCFEE 5792</strain>
    </source>
</reference>
<dbReference type="InterPro" id="IPR009080">
    <property type="entry name" value="tRNAsynth_Ia_anticodon-bd"/>
</dbReference>
<sequence length="593" mass="67499">MLQCRVSSRLNSVRVRPSRLAPPKPRLFTSCVQSRLPATKTKPYYVTSPIFYVNAAPHAGHLYTLVLTDTLKRWNRLLGDDRATLLTGTDEHGLKIQKAAQKAGVDVKTFCDEHAQQFQSLCVAANIDYDRFIRTTDSDHKIAVEHFWNELSRNGYIYEAKHEGWYCVSDETFYPETQVARVLDPSDGVTKTVSKETGKVVEWTSEINYHFKLSSFQDKLLTHYTSDPEAFVPKERGNSIIKEIESGLKDLSISRPSSRLTWGIRVPGDDTQTIYVWLDALINYITMAGYPSKQCSGDDSLWPPDCQVIGKDIVRFHTIYWPAFLMALNLPLPRRFLTHAHWTMNSEKMSKSAGNGVNPFFAIDRFGVDAIRFYMIHEGGIDDDASYDNSYIARTYTSMLKNQFGNLLNRVFKSTKINSRQAIKLASQPALRNDIKQYIENPKLLQLSQLQSLLAETKIQYELIQNLGHEVQTHMSYPNPRAAIQAISEMIRQTNKFFDRAQLWDRLYSQITEEAVVAHYCLFITTETLRIISILLQPFIPGKAKGALNMMHVSDSKRTFAQTSIGADFDYGTESLLPGERVEGLFPALLSED</sequence>
<evidence type="ECO:0000313" key="13">
    <source>
        <dbReference type="Proteomes" id="UP001358417"/>
    </source>
</evidence>
<evidence type="ECO:0000259" key="11">
    <source>
        <dbReference type="Pfam" id="PF09334"/>
    </source>
</evidence>
<dbReference type="EMBL" id="JAVRRD010000016">
    <property type="protein sequence ID" value="KAK5051030.1"/>
    <property type="molecule type" value="Genomic_DNA"/>
</dbReference>
<keyword evidence="4 10" id="KW-0547">Nucleotide-binding</keyword>
<comment type="caution">
    <text evidence="12">The sequence shown here is derived from an EMBL/GenBank/DDBJ whole genome shotgun (WGS) entry which is preliminary data.</text>
</comment>
<dbReference type="GO" id="GO:0004825">
    <property type="term" value="F:methionine-tRNA ligase activity"/>
    <property type="evidence" value="ECO:0007669"/>
    <property type="project" value="UniProtKB-EC"/>
</dbReference>
<dbReference type="GO" id="GO:0005524">
    <property type="term" value="F:ATP binding"/>
    <property type="evidence" value="ECO:0007669"/>
    <property type="project" value="UniProtKB-KW"/>
</dbReference>
<dbReference type="PANTHER" id="PTHR43326">
    <property type="entry name" value="METHIONYL-TRNA SYNTHETASE"/>
    <property type="match status" value="1"/>
</dbReference>
<dbReference type="InterPro" id="IPR015413">
    <property type="entry name" value="Methionyl/Leucyl_tRNA_Synth"/>
</dbReference>
<dbReference type="SUPFAM" id="SSF47323">
    <property type="entry name" value="Anticodon-binding domain of a subclass of class I aminoacyl-tRNA synthetases"/>
    <property type="match status" value="1"/>
</dbReference>
<evidence type="ECO:0000256" key="2">
    <source>
        <dbReference type="ARBA" id="ARBA00012838"/>
    </source>
</evidence>
<gene>
    <name evidence="12" type="ORF">LTR84_003589</name>
</gene>
<dbReference type="GeneID" id="89971776"/>
<dbReference type="GO" id="GO:0006431">
    <property type="term" value="P:methionyl-tRNA aminoacylation"/>
    <property type="evidence" value="ECO:0007669"/>
    <property type="project" value="InterPro"/>
</dbReference>
<feature type="domain" description="Methionyl/Leucyl tRNA synthetase" evidence="11">
    <location>
        <begin position="44"/>
        <end position="411"/>
    </location>
</feature>
<accession>A0AAV9N7B1</accession>
<dbReference type="Pfam" id="PF09334">
    <property type="entry name" value="tRNA-synt_1g"/>
    <property type="match status" value="1"/>
</dbReference>
<keyword evidence="13" id="KW-1185">Reference proteome</keyword>
<protein>
    <recommendedName>
        <fullName evidence="9">Probable methionine--tRNA ligase, mitochondrial</fullName>
        <ecNumber evidence="2">6.1.1.10</ecNumber>
    </recommendedName>
</protein>
<dbReference type="GO" id="GO:0005739">
    <property type="term" value="C:mitochondrion"/>
    <property type="evidence" value="ECO:0007669"/>
    <property type="project" value="UniProtKB-ARBA"/>
</dbReference>
<dbReference type="Proteomes" id="UP001358417">
    <property type="component" value="Unassembled WGS sequence"/>
</dbReference>
<evidence type="ECO:0000256" key="4">
    <source>
        <dbReference type="ARBA" id="ARBA00022741"/>
    </source>
</evidence>
<dbReference type="InterPro" id="IPR014758">
    <property type="entry name" value="Met-tRNA_synth"/>
</dbReference>
<name>A0AAV9N7B1_9EURO</name>
<dbReference type="Gene3D" id="1.10.730.10">
    <property type="entry name" value="Isoleucyl-tRNA Synthetase, Domain 1"/>
    <property type="match status" value="1"/>
</dbReference>
<dbReference type="Gene3D" id="2.170.220.10">
    <property type="match status" value="1"/>
</dbReference>
<evidence type="ECO:0000256" key="6">
    <source>
        <dbReference type="ARBA" id="ARBA00022917"/>
    </source>
</evidence>
<evidence type="ECO:0000256" key="3">
    <source>
        <dbReference type="ARBA" id="ARBA00022598"/>
    </source>
</evidence>
<evidence type="ECO:0000313" key="12">
    <source>
        <dbReference type="EMBL" id="KAK5051030.1"/>
    </source>
</evidence>
<dbReference type="NCBIfam" id="TIGR00398">
    <property type="entry name" value="metG"/>
    <property type="match status" value="1"/>
</dbReference>
<evidence type="ECO:0000256" key="8">
    <source>
        <dbReference type="ARBA" id="ARBA00047364"/>
    </source>
</evidence>
<evidence type="ECO:0000256" key="1">
    <source>
        <dbReference type="ARBA" id="ARBA00005594"/>
    </source>
</evidence>
<dbReference type="RefSeq" id="XP_064705530.1">
    <property type="nucleotide sequence ID" value="XM_064847177.1"/>
</dbReference>
<dbReference type="AlphaFoldDB" id="A0AAV9N7B1"/>
<evidence type="ECO:0000256" key="9">
    <source>
        <dbReference type="ARBA" id="ARBA00068817"/>
    </source>
</evidence>
<dbReference type="PANTHER" id="PTHR43326:SF1">
    <property type="entry name" value="METHIONINE--TRNA LIGASE, MITOCHONDRIAL"/>
    <property type="match status" value="1"/>
</dbReference>
<comment type="similarity">
    <text evidence="1 10">Belongs to the class-I aminoacyl-tRNA synthetase family.</text>
</comment>
<dbReference type="InterPro" id="IPR023457">
    <property type="entry name" value="Met-tRNA_synth_2"/>
</dbReference>
<evidence type="ECO:0000256" key="10">
    <source>
        <dbReference type="RuleBase" id="RU363039"/>
    </source>
</evidence>
<dbReference type="SUPFAM" id="SSF52374">
    <property type="entry name" value="Nucleotidylyl transferase"/>
    <property type="match status" value="1"/>
</dbReference>
<keyword evidence="7 10" id="KW-0030">Aminoacyl-tRNA synthetase</keyword>
<dbReference type="InterPro" id="IPR014729">
    <property type="entry name" value="Rossmann-like_a/b/a_fold"/>
</dbReference>
<evidence type="ECO:0000256" key="5">
    <source>
        <dbReference type="ARBA" id="ARBA00022840"/>
    </source>
</evidence>
<organism evidence="12 13">
    <name type="scientific">Exophiala bonariae</name>
    <dbReference type="NCBI Taxonomy" id="1690606"/>
    <lineage>
        <taxon>Eukaryota</taxon>
        <taxon>Fungi</taxon>
        <taxon>Dikarya</taxon>
        <taxon>Ascomycota</taxon>
        <taxon>Pezizomycotina</taxon>
        <taxon>Eurotiomycetes</taxon>
        <taxon>Chaetothyriomycetidae</taxon>
        <taxon>Chaetothyriales</taxon>
        <taxon>Herpotrichiellaceae</taxon>
        <taxon>Exophiala</taxon>
    </lineage>
</organism>
<proteinExistence type="inferred from homology"/>
<dbReference type="Gene3D" id="3.40.50.620">
    <property type="entry name" value="HUPs"/>
    <property type="match status" value="1"/>
</dbReference>
<keyword evidence="3 10" id="KW-0436">Ligase</keyword>
<dbReference type="CDD" id="cd00814">
    <property type="entry name" value="MetRS_core"/>
    <property type="match status" value="1"/>
</dbReference>
<dbReference type="FunFam" id="2.170.220.10:FF:000001">
    <property type="entry name" value="methionine--tRNA ligase, mitochondrial"/>
    <property type="match status" value="1"/>
</dbReference>
<dbReference type="InterPro" id="IPR033911">
    <property type="entry name" value="MetRS_core"/>
</dbReference>
<comment type="catalytic activity">
    <reaction evidence="8">
        <text>tRNA(Met) + L-methionine + ATP = L-methionyl-tRNA(Met) + AMP + diphosphate</text>
        <dbReference type="Rhea" id="RHEA:13481"/>
        <dbReference type="Rhea" id="RHEA-COMP:9667"/>
        <dbReference type="Rhea" id="RHEA-COMP:9698"/>
        <dbReference type="ChEBI" id="CHEBI:30616"/>
        <dbReference type="ChEBI" id="CHEBI:33019"/>
        <dbReference type="ChEBI" id="CHEBI:57844"/>
        <dbReference type="ChEBI" id="CHEBI:78442"/>
        <dbReference type="ChEBI" id="CHEBI:78530"/>
        <dbReference type="ChEBI" id="CHEBI:456215"/>
        <dbReference type="EC" id="6.1.1.10"/>
    </reaction>
</comment>
<dbReference type="EC" id="6.1.1.10" evidence="2"/>
<keyword evidence="6 10" id="KW-0648">Protein biosynthesis</keyword>
<evidence type="ECO:0000256" key="7">
    <source>
        <dbReference type="ARBA" id="ARBA00023146"/>
    </source>
</evidence>
<keyword evidence="5 10" id="KW-0067">ATP-binding</keyword>